<comment type="subcellular location">
    <subcellularLocation>
        <location evidence="1">Cell outer membrane</location>
    </subcellularLocation>
</comment>
<dbReference type="Gene3D" id="3.30.1330.60">
    <property type="entry name" value="OmpA-like domain"/>
    <property type="match status" value="1"/>
</dbReference>
<keyword evidence="2 4" id="KW-0472">Membrane</keyword>
<evidence type="ECO:0000256" key="5">
    <source>
        <dbReference type="SAM" id="SignalP"/>
    </source>
</evidence>
<evidence type="ECO:0000259" key="6">
    <source>
        <dbReference type="PROSITE" id="PS51123"/>
    </source>
</evidence>
<keyword evidence="3" id="KW-0998">Cell outer membrane</keyword>
<dbReference type="PANTHER" id="PTHR30329:SF21">
    <property type="entry name" value="LIPOPROTEIN YIAD-RELATED"/>
    <property type="match status" value="1"/>
</dbReference>
<keyword evidence="8" id="KW-1185">Reference proteome</keyword>
<feature type="signal peptide" evidence="5">
    <location>
        <begin position="1"/>
        <end position="27"/>
    </location>
</feature>
<evidence type="ECO:0000313" key="8">
    <source>
        <dbReference type="Proteomes" id="UP001228905"/>
    </source>
</evidence>
<dbReference type="PRINTS" id="PR01021">
    <property type="entry name" value="OMPADOMAIN"/>
</dbReference>
<evidence type="ECO:0000256" key="1">
    <source>
        <dbReference type="ARBA" id="ARBA00004442"/>
    </source>
</evidence>
<dbReference type="SUPFAM" id="SSF103088">
    <property type="entry name" value="OmpA-like"/>
    <property type="match status" value="1"/>
</dbReference>
<organism evidence="7 8">
    <name type="scientific">Caulobacter ginsengisoli</name>
    <dbReference type="NCBI Taxonomy" id="400775"/>
    <lineage>
        <taxon>Bacteria</taxon>
        <taxon>Pseudomonadati</taxon>
        <taxon>Pseudomonadota</taxon>
        <taxon>Alphaproteobacteria</taxon>
        <taxon>Caulobacterales</taxon>
        <taxon>Caulobacteraceae</taxon>
        <taxon>Caulobacter</taxon>
    </lineage>
</organism>
<name>A0ABU0ISA8_9CAUL</name>
<evidence type="ECO:0000256" key="2">
    <source>
        <dbReference type="ARBA" id="ARBA00023136"/>
    </source>
</evidence>
<dbReference type="InterPro" id="IPR036737">
    <property type="entry name" value="OmpA-like_sf"/>
</dbReference>
<protein>
    <submittedName>
        <fullName evidence="7">Outer membrane protein OmpA-like peptidoglycan-associated protein</fullName>
    </submittedName>
</protein>
<dbReference type="PANTHER" id="PTHR30329">
    <property type="entry name" value="STATOR ELEMENT OF FLAGELLAR MOTOR COMPLEX"/>
    <property type="match status" value="1"/>
</dbReference>
<dbReference type="InterPro" id="IPR006664">
    <property type="entry name" value="OMP_bac"/>
</dbReference>
<sequence length="155" mass="15967">MTMGGASKAFGLLALASLGLTSLGLGACNTVHLPLGPKPAGVANVCEDFTVSIYFDQGAYRLTREGKAVLDSAASRARGCTVGTVQVIGLADAVGAPDANQQLSERRAASVTQALNRQGFKDVQVTAAGESGAQTMNGADRPLRRRADVVVHLKK</sequence>
<reference evidence="7 8" key="1">
    <citation type="submission" date="2023-07" db="EMBL/GenBank/DDBJ databases">
        <title>Genomic Encyclopedia of Type Strains, Phase IV (KMG-IV): sequencing the most valuable type-strain genomes for metagenomic binning, comparative biology and taxonomic classification.</title>
        <authorList>
            <person name="Goeker M."/>
        </authorList>
    </citation>
    <scope>NUCLEOTIDE SEQUENCE [LARGE SCALE GENOMIC DNA]</scope>
    <source>
        <strain evidence="7 8">DSM 18695</strain>
    </source>
</reference>
<evidence type="ECO:0000256" key="3">
    <source>
        <dbReference type="ARBA" id="ARBA00023237"/>
    </source>
</evidence>
<feature type="chain" id="PRO_5047296751" evidence="5">
    <location>
        <begin position="28"/>
        <end position="155"/>
    </location>
</feature>
<accession>A0ABU0ISA8</accession>
<dbReference type="EMBL" id="JAUSVS010000005">
    <property type="protein sequence ID" value="MDQ0464892.1"/>
    <property type="molecule type" value="Genomic_DNA"/>
</dbReference>
<comment type="caution">
    <text evidence="7">The sequence shown here is derived from an EMBL/GenBank/DDBJ whole genome shotgun (WGS) entry which is preliminary data.</text>
</comment>
<proteinExistence type="predicted"/>
<dbReference type="Pfam" id="PF00691">
    <property type="entry name" value="OmpA"/>
    <property type="match status" value="1"/>
</dbReference>
<dbReference type="CDD" id="cd07185">
    <property type="entry name" value="OmpA_C-like"/>
    <property type="match status" value="1"/>
</dbReference>
<evidence type="ECO:0000313" key="7">
    <source>
        <dbReference type="EMBL" id="MDQ0464892.1"/>
    </source>
</evidence>
<evidence type="ECO:0000256" key="4">
    <source>
        <dbReference type="PROSITE-ProRule" id="PRU00473"/>
    </source>
</evidence>
<dbReference type="RefSeq" id="WP_307349885.1">
    <property type="nucleotide sequence ID" value="NZ_JAUSVS010000005.1"/>
</dbReference>
<dbReference type="InterPro" id="IPR006665">
    <property type="entry name" value="OmpA-like"/>
</dbReference>
<gene>
    <name evidence="7" type="ORF">QO010_002676</name>
</gene>
<dbReference type="InterPro" id="IPR050330">
    <property type="entry name" value="Bact_OuterMem_StrucFunc"/>
</dbReference>
<dbReference type="PROSITE" id="PS51123">
    <property type="entry name" value="OMPA_2"/>
    <property type="match status" value="1"/>
</dbReference>
<dbReference type="Proteomes" id="UP001228905">
    <property type="component" value="Unassembled WGS sequence"/>
</dbReference>
<feature type="domain" description="OmpA-like" evidence="6">
    <location>
        <begin position="42"/>
        <end position="155"/>
    </location>
</feature>
<keyword evidence="5" id="KW-0732">Signal</keyword>